<feature type="domain" description="Plastocyanin-like" evidence="8">
    <location>
        <begin position="93"/>
        <end position="162"/>
    </location>
</feature>
<gene>
    <name evidence="9" type="ORF">BDA99DRAFT_438405</name>
</gene>
<sequence length="604" mass="68853">MISLFQFLTLIALVSIFVQGYETHYYELNITRESLNADCSNYAGEKLLVNGQLPGPAIAVTSGDHVKMLVRNLLPTYNNTAFPSDSSSGGRSNDITIHAHGIRQYGTPEADGVPFLTQDPIKPGESFLYEFKVVHQSGTYFYHAHVSSHDESVFGPFIVYESDRANPEKKQNSTQSLSAGPYTYDDERTIVLSEWWHETAEELTSYLLAPGFHGLPDAESILINGRTVNDPTYPQGSRDCRGYSVISVDPEKTYRIRVIGATTFRTLGFAIAQHDLTVIEADGTMLQPYDVPFLELSAGQRFSVLLKPKFRNHRKRQKDYSITTIRRYAEGVDPFSNGMAILRYTSSQQQLENQDYYISSEHKEVDQGVTVYQTPRDKFKFPQQSPHWFWPDLKPMHDVDAVARHEPDRTLVFHTNNIKIEGQAERWEVNNVSFEDPKETILTTILSGERQEPQFHTLTADGYDPFLNTYPLRYMETVDIVIQTTHAKNDVCRSHPWHTHGHSFWEIAYGPGKYDPERDADLRNVPHPFLRDVTLVYPIDDPKLEQEAKDGDYVPCGWTKIRLLADNPGVWAIHCHNTLHMIMGMMTALEIAPERLVLNQHHSS</sequence>
<dbReference type="Pfam" id="PF07731">
    <property type="entry name" value="Cu-oxidase_2"/>
    <property type="match status" value="1"/>
</dbReference>
<protein>
    <submittedName>
        <fullName evidence="9">Cupredoxin</fullName>
    </submittedName>
</protein>
<evidence type="ECO:0000313" key="9">
    <source>
        <dbReference type="EMBL" id="KAI9263300.1"/>
    </source>
</evidence>
<dbReference type="Pfam" id="PF00394">
    <property type="entry name" value="Cu-oxidase"/>
    <property type="match status" value="1"/>
</dbReference>
<feature type="domain" description="Plastocyanin-like" evidence="6">
    <location>
        <begin position="187"/>
        <end position="345"/>
    </location>
</feature>
<keyword evidence="4" id="KW-0186">Copper</keyword>
<feature type="chain" id="PRO_5042143384" evidence="5">
    <location>
        <begin position="21"/>
        <end position="604"/>
    </location>
</feature>
<dbReference type="GO" id="GO:0016491">
    <property type="term" value="F:oxidoreductase activity"/>
    <property type="evidence" value="ECO:0007669"/>
    <property type="project" value="UniProtKB-KW"/>
</dbReference>
<reference evidence="9" key="1">
    <citation type="journal article" date="2022" name="IScience">
        <title>Evolution of zygomycete secretomes and the origins of terrestrial fungal ecologies.</title>
        <authorList>
            <person name="Chang Y."/>
            <person name="Wang Y."/>
            <person name="Mondo S."/>
            <person name="Ahrendt S."/>
            <person name="Andreopoulos W."/>
            <person name="Barry K."/>
            <person name="Beard J."/>
            <person name="Benny G.L."/>
            <person name="Blankenship S."/>
            <person name="Bonito G."/>
            <person name="Cuomo C."/>
            <person name="Desiro A."/>
            <person name="Gervers K.A."/>
            <person name="Hundley H."/>
            <person name="Kuo A."/>
            <person name="LaButti K."/>
            <person name="Lang B.F."/>
            <person name="Lipzen A."/>
            <person name="O'Donnell K."/>
            <person name="Pangilinan J."/>
            <person name="Reynolds N."/>
            <person name="Sandor L."/>
            <person name="Smith M.E."/>
            <person name="Tsang A."/>
            <person name="Grigoriev I.V."/>
            <person name="Stajich J.E."/>
            <person name="Spatafora J.W."/>
        </authorList>
    </citation>
    <scope>NUCLEOTIDE SEQUENCE</scope>
    <source>
        <strain evidence="9">RSA 2281</strain>
    </source>
</reference>
<name>A0AAD5KA35_9FUNG</name>
<dbReference type="InterPro" id="IPR002355">
    <property type="entry name" value="Cu_oxidase_Cu_BS"/>
</dbReference>
<proteinExistence type="inferred from homology"/>
<dbReference type="PROSITE" id="PS00080">
    <property type="entry name" value="MULTICOPPER_OXIDASE2"/>
    <property type="match status" value="1"/>
</dbReference>
<dbReference type="EMBL" id="JAIXMP010000013">
    <property type="protein sequence ID" value="KAI9263300.1"/>
    <property type="molecule type" value="Genomic_DNA"/>
</dbReference>
<dbReference type="Proteomes" id="UP001209540">
    <property type="component" value="Unassembled WGS sequence"/>
</dbReference>
<evidence type="ECO:0000256" key="2">
    <source>
        <dbReference type="ARBA" id="ARBA00022723"/>
    </source>
</evidence>
<evidence type="ECO:0000259" key="7">
    <source>
        <dbReference type="Pfam" id="PF07731"/>
    </source>
</evidence>
<evidence type="ECO:0000313" key="10">
    <source>
        <dbReference type="Proteomes" id="UP001209540"/>
    </source>
</evidence>
<dbReference type="CDD" id="cd04205">
    <property type="entry name" value="CuRO_2_LCC_like"/>
    <property type="match status" value="1"/>
</dbReference>
<accession>A0AAD5KA35</accession>
<dbReference type="InterPro" id="IPR045087">
    <property type="entry name" value="Cu-oxidase_fam"/>
</dbReference>
<keyword evidence="3" id="KW-0560">Oxidoreductase</keyword>
<keyword evidence="10" id="KW-1185">Reference proteome</keyword>
<dbReference type="InterPro" id="IPR011707">
    <property type="entry name" value="Cu-oxidase-like_N"/>
</dbReference>
<feature type="signal peptide" evidence="5">
    <location>
        <begin position="1"/>
        <end position="20"/>
    </location>
</feature>
<dbReference type="InterPro" id="IPR008972">
    <property type="entry name" value="Cupredoxin"/>
</dbReference>
<dbReference type="Pfam" id="PF07732">
    <property type="entry name" value="Cu-oxidase_3"/>
    <property type="match status" value="2"/>
</dbReference>
<dbReference type="AlphaFoldDB" id="A0AAD5KA35"/>
<keyword evidence="2" id="KW-0479">Metal-binding</keyword>
<dbReference type="InterPro" id="IPR033138">
    <property type="entry name" value="Cu_oxidase_CS"/>
</dbReference>
<dbReference type="PANTHER" id="PTHR11709">
    <property type="entry name" value="MULTI-COPPER OXIDASE"/>
    <property type="match status" value="1"/>
</dbReference>
<dbReference type="PROSITE" id="PS00079">
    <property type="entry name" value="MULTICOPPER_OXIDASE1"/>
    <property type="match status" value="1"/>
</dbReference>
<evidence type="ECO:0000259" key="6">
    <source>
        <dbReference type="Pfam" id="PF00394"/>
    </source>
</evidence>
<evidence type="ECO:0000256" key="5">
    <source>
        <dbReference type="SAM" id="SignalP"/>
    </source>
</evidence>
<comment type="caution">
    <text evidence="9">The sequence shown here is derived from an EMBL/GenBank/DDBJ whole genome shotgun (WGS) entry which is preliminary data.</text>
</comment>
<feature type="domain" description="Plastocyanin-like" evidence="7">
    <location>
        <begin position="436"/>
        <end position="593"/>
    </location>
</feature>
<keyword evidence="5" id="KW-0732">Signal</keyword>
<dbReference type="PANTHER" id="PTHR11709:SF394">
    <property type="entry name" value="FI03373P-RELATED"/>
    <property type="match status" value="1"/>
</dbReference>
<evidence type="ECO:0000256" key="4">
    <source>
        <dbReference type="ARBA" id="ARBA00023008"/>
    </source>
</evidence>
<evidence type="ECO:0000256" key="3">
    <source>
        <dbReference type="ARBA" id="ARBA00023002"/>
    </source>
</evidence>
<dbReference type="Gene3D" id="2.60.40.420">
    <property type="entry name" value="Cupredoxins - blue copper proteins"/>
    <property type="match status" value="3"/>
</dbReference>
<evidence type="ECO:0000256" key="1">
    <source>
        <dbReference type="ARBA" id="ARBA00010609"/>
    </source>
</evidence>
<evidence type="ECO:0000259" key="8">
    <source>
        <dbReference type="Pfam" id="PF07732"/>
    </source>
</evidence>
<feature type="domain" description="Plastocyanin-like" evidence="8">
    <location>
        <begin position="43"/>
        <end position="75"/>
    </location>
</feature>
<comment type="similarity">
    <text evidence="1">Belongs to the multicopper oxidase family.</text>
</comment>
<dbReference type="InterPro" id="IPR001117">
    <property type="entry name" value="Cu-oxidase_2nd"/>
</dbReference>
<dbReference type="CDD" id="cd04206">
    <property type="entry name" value="CuRO_1_LCC_like"/>
    <property type="match status" value="1"/>
</dbReference>
<dbReference type="SUPFAM" id="SSF49503">
    <property type="entry name" value="Cupredoxins"/>
    <property type="match status" value="3"/>
</dbReference>
<organism evidence="9 10">
    <name type="scientific">Phascolomyces articulosus</name>
    <dbReference type="NCBI Taxonomy" id="60185"/>
    <lineage>
        <taxon>Eukaryota</taxon>
        <taxon>Fungi</taxon>
        <taxon>Fungi incertae sedis</taxon>
        <taxon>Mucoromycota</taxon>
        <taxon>Mucoromycotina</taxon>
        <taxon>Mucoromycetes</taxon>
        <taxon>Mucorales</taxon>
        <taxon>Lichtheimiaceae</taxon>
        <taxon>Phascolomyces</taxon>
    </lineage>
</organism>
<reference evidence="9" key="2">
    <citation type="submission" date="2023-02" db="EMBL/GenBank/DDBJ databases">
        <authorList>
            <consortium name="DOE Joint Genome Institute"/>
            <person name="Mondo S.J."/>
            <person name="Chang Y."/>
            <person name="Wang Y."/>
            <person name="Ahrendt S."/>
            <person name="Andreopoulos W."/>
            <person name="Barry K."/>
            <person name="Beard J."/>
            <person name="Benny G.L."/>
            <person name="Blankenship S."/>
            <person name="Bonito G."/>
            <person name="Cuomo C."/>
            <person name="Desiro A."/>
            <person name="Gervers K.A."/>
            <person name="Hundley H."/>
            <person name="Kuo A."/>
            <person name="LaButti K."/>
            <person name="Lang B.F."/>
            <person name="Lipzen A."/>
            <person name="O'Donnell K."/>
            <person name="Pangilinan J."/>
            <person name="Reynolds N."/>
            <person name="Sandor L."/>
            <person name="Smith M.W."/>
            <person name="Tsang A."/>
            <person name="Grigoriev I.V."/>
            <person name="Stajich J.E."/>
            <person name="Spatafora J.W."/>
        </authorList>
    </citation>
    <scope>NUCLEOTIDE SEQUENCE</scope>
    <source>
        <strain evidence="9">RSA 2281</strain>
    </source>
</reference>
<dbReference type="InterPro" id="IPR011706">
    <property type="entry name" value="Cu-oxidase_C"/>
</dbReference>
<dbReference type="GO" id="GO:0005507">
    <property type="term" value="F:copper ion binding"/>
    <property type="evidence" value="ECO:0007669"/>
    <property type="project" value="InterPro"/>
</dbReference>